<dbReference type="Proteomes" id="UP000789901">
    <property type="component" value="Unassembled WGS sequence"/>
</dbReference>
<accession>A0ABN7X8N5</accession>
<keyword evidence="2" id="KW-1185">Reference proteome</keyword>
<feature type="non-terminal residue" evidence="1">
    <location>
        <position position="1"/>
    </location>
</feature>
<proteinExistence type="predicted"/>
<dbReference type="EMBL" id="CAJVQB010102866">
    <property type="protein sequence ID" value="CAG8850799.1"/>
    <property type="molecule type" value="Genomic_DNA"/>
</dbReference>
<evidence type="ECO:0000313" key="2">
    <source>
        <dbReference type="Proteomes" id="UP000789901"/>
    </source>
</evidence>
<reference evidence="1 2" key="1">
    <citation type="submission" date="2021-06" db="EMBL/GenBank/DDBJ databases">
        <authorList>
            <person name="Kallberg Y."/>
            <person name="Tangrot J."/>
            <person name="Rosling A."/>
        </authorList>
    </citation>
    <scope>NUCLEOTIDE SEQUENCE [LARGE SCALE GENOMIC DNA]</scope>
    <source>
        <strain evidence="1 2">120-4 pot B 10/14</strain>
    </source>
</reference>
<gene>
    <name evidence="1" type="ORF">GMARGA_LOCUS40404</name>
</gene>
<protein>
    <submittedName>
        <fullName evidence="1">9719_t:CDS:1</fullName>
    </submittedName>
</protein>
<name>A0ABN7X8N5_GIGMA</name>
<evidence type="ECO:0000313" key="1">
    <source>
        <dbReference type="EMBL" id="CAG8850799.1"/>
    </source>
</evidence>
<organism evidence="1 2">
    <name type="scientific">Gigaspora margarita</name>
    <dbReference type="NCBI Taxonomy" id="4874"/>
    <lineage>
        <taxon>Eukaryota</taxon>
        <taxon>Fungi</taxon>
        <taxon>Fungi incertae sedis</taxon>
        <taxon>Mucoromycota</taxon>
        <taxon>Glomeromycotina</taxon>
        <taxon>Glomeromycetes</taxon>
        <taxon>Diversisporales</taxon>
        <taxon>Gigasporaceae</taxon>
        <taxon>Gigaspora</taxon>
    </lineage>
</organism>
<comment type="caution">
    <text evidence="1">The sequence shown here is derived from an EMBL/GenBank/DDBJ whole genome shotgun (WGS) entry which is preliminary data.</text>
</comment>
<sequence length="62" mass="7084">PLVFGLILKEVQDECEKKAEVYILKPFLTIKLSTKKKRTQNISIGMNNAFVKATTKNLNFID</sequence>